<protein>
    <submittedName>
        <fullName evidence="1">Uncharacterized protein</fullName>
    </submittedName>
</protein>
<proteinExistence type="predicted"/>
<keyword evidence="2" id="KW-1185">Reference proteome</keyword>
<name>A0A368FFL3_ANCCA</name>
<dbReference type="Proteomes" id="UP000252519">
    <property type="component" value="Unassembled WGS sequence"/>
</dbReference>
<dbReference type="EMBL" id="JOJR01001432">
    <property type="protein sequence ID" value="RCN30926.1"/>
    <property type="molecule type" value="Genomic_DNA"/>
</dbReference>
<evidence type="ECO:0000313" key="1">
    <source>
        <dbReference type="EMBL" id="RCN30926.1"/>
    </source>
</evidence>
<evidence type="ECO:0000313" key="2">
    <source>
        <dbReference type="Proteomes" id="UP000252519"/>
    </source>
</evidence>
<gene>
    <name evidence="1" type="ORF">ANCCAN_23299</name>
</gene>
<organism evidence="1 2">
    <name type="scientific">Ancylostoma caninum</name>
    <name type="common">Dog hookworm</name>
    <dbReference type="NCBI Taxonomy" id="29170"/>
    <lineage>
        <taxon>Eukaryota</taxon>
        <taxon>Metazoa</taxon>
        <taxon>Ecdysozoa</taxon>
        <taxon>Nematoda</taxon>
        <taxon>Chromadorea</taxon>
        <taxon>Rhabditida</taxon>
        <taxon>Rhabditina</taxon>
        <taxon>Rhabditomorpha</taxon>
        <taxon>Strongyloidea</taxon>
        <taxon>Ancylostomatidae</taxon>
        <taxon>Ancylostomatinae</taxon>
        <taxon>Ancylostoma</taxon>
    </lineage>
</organism>
<accession>A0A368FFL3</accession>
<comment type="caution">
    <text evidence="1">The sequence shown here is derived from an EMBL/GenBank/DDBJ whole genome shotgun (WGS) entry which is preliminary data.</text>
</comment>
<dbReference type="STRING" id="29170.A0A368FFL3"/>
<reference evidence="1 2" key="1">
    <citation type="submission" date="2014-10" db="EMBL/GenBank/DDBJ databases">
        <title>Draft genome of the hookworm Ancylostoma caninum.</title>
        <authorList>
            <person name="Mitreva M."/>
        </authorList>
    </citation>
    <scope>NUCLEOTIDE SEQUENCE [LARGE SCALE GENOMIC DNA]</scope>
    <source>
        <strain evidence="1 2">Baltimore</strain>
    </source>
</reference>
<dbReference type="AlphaFoldDB" id="A0A368FFL3"/>
<sequence>MRLQGALGHIPKAGIYPGFLSEKPVLFYNCCEITEFCKFTEEFLSSVKDDSELLEVINTLDTTDSFDSLTGSNLVDHLVGRLSRDGVAKWLQTADKRWSLRHVSGAFAHWSNEAKVEALTNLLKRPKSEEVQYTVGNCLDSMFKMKVRAGELVSVSLIEGGEEVLRKAAESLFGKDVVKSAVKKMKANEIYKG</sequence>